<comment type="similarity">
    <text evidence="2">Belongs to the small leucine-rich proteoglycan (SLRP) family. SLRP class III subfamily.</text>
</comment>
<dbReference type="GO" id="GO:0005615">
    <property type="term" value="C:extracellular space"/>
    <property type="evidence" value="ECO:0007669"/>
    <property type="project" value="TreeGrafter"/>
</dbReference>
<dbReference type="InterPro" id="IPR001611">
    <property type="entry name" value="Leu-rich_rpt"/>
</dbReference>
<feature type="region of interest" description="Disordered" evidence="10">
    <location>
        <begin position="26"/>
        <end position="51"/>
    </location>
</feature>
<evidence type="ECO:0000256" key="8">
    <source>
        <dbReference type="ARBA" id="ARBA00023157"/>
    </source>
</evidence>
<dbReference type="GO" id="GO:0060348">
    <property type="term" value="P:bone development"/>
    <property type="evidence" value="ECO:0007669"/>
    <property type="project" value="TreeGrafter"/>
</dbReference>
<dbReference type="PANTHER" id="PTHR46269">
    <property type="entry name" value="EPIPHYCAN-RELATED"/>
    <property type="match status" value="1"/>
</dbReference>
<dbReference type="RefSeq" id="XP_025738169.1">
    <property type="nucleotide sequence ID" value="XM_025882384.1"/>
</dbReference>
<keyword evidence="6" id="KW-0732">Signal</keyword>
<evidence type="ECO:0000256" key="3">
    <source>
        <dbReference type="ARBA" id="ARBA00022525"/>
    </source>
</evidence>
<feature type="region of interest" description="Disordered" evidence="10">
    <location>
        <begin position="207"/>
        <end position="242"/>
    </location>
</feature>
<dbReference type="InterPro" id="IPR000372">
    <property type="entry name" value="LRRNT"/>
</dbReference>
<dbReference type="InterPro" id="IPR003591">
    <property type="entry name" value="Leu-rich_rpt_typical-subtyp"/>
</dbReference>
<evidence type="ECO:0000256" key="4">
    <source>
        <dbReference type="ARBA" id="ARBA00022530"/>
    </source>
</evidence>
<dbReference type="SMART" id="SM00369">
    <property type="entry name" value="LRR_TYP"/>
    <property type="match status" value="4"/>
</dbReference>
<dbReference type="FunFam" id="3.80.10.10:FF:000167">
    <property type="entry name" value="epiphycan"/>
    <property type="match status" value="1"/>
</dbReference>
<proteinExistence type="inferred from homology"/>
<evidence type="ECO:0000256" key="2">
    <source>
        <dbReference type="ARBA" id="ARBA00006912"/>
    </source>
</evidence>
<dbReference type="InParanoid" id="A0A3Q7PWK7"/>
<evidence type="ECO:0000256" key="9">
    <source>
        <dbReference type="ARBA" id="ARBA00023180"/>
    </source>
</evidence>
<dbReference type="InterPro" id="IPR032675">
    <property type="entry name" value="LRR_dom_sf"/>
</dbReference>
<keyword evidence="4" id="KW-0272">Extracellular matrix</keyword>
<dbReference type="GO" id="GO:0061975">
    <property type="term" value="P:articular cartilage development"/>
    <property type="evidence" value="ECO:0007669"/>
    <property type="project" value="TreeGrafter"/>
</dbReference>
<keyword evidence="7" id="KW-0677">Repeat</keyword>
<protein>
    <submittedName>
        <fullName evidence="13">Epiphycan</fullName>
    </submittedName>
</protein>
<sequence length="463" mass="52902">MDPNEDVKSKVVRRACKNLQLRVNGEDGRCKAGHGNSGGHSRERINREKMNHWTKTRGAPKFKGQGEKEVADKGTDKASQWVIYSSSDAEEKKVGSSIQLKLRFFQVSMMENERKKEESRKCLRRYKYDNGASNLKERRDVKIKMLARLVLGLVIFNAAGTAPTLEPINYDSETYDATLEDLDNLYNYENIPIGQAEIEIATVMPSGNRELLTPPPPPEEAEEEEEEESTPRLIDGSSPQEPEFTGVLGPHTNEDFPTCLLCTCISTTVYCDDHELDAIPALPKNTAYFYSRFNRIKKIHKNDFASLNDLRRIDLTSNLISEIDEDAFRKLPHLRELVLRDNKIRQLPELPNTLTFIDISNNRLGKKGIKQEAFKDMYDLHHLYLTDNNLDHIPLPLPENLRALHLQNNNILEMHEDTFCNVKNLTYIRKALEDIRLDGNPINLSKTPQAYMCLPRLPIGSLV</sequence>
<dbReference type="Pfam" id="PF00560">
    <property type="entry name" value="LRR_1"/>
    <property type="match status" value="1"/>
</dbReference>
<evidence type="ECO:0000256" key="6">
    <source>
        <dbReference type="ARBA" id="ARBA00022729"/>
    </source>
</evidence>
<dbReference type="SUPFAM" id="SSF52058">
    <property type="entry name" value="L domain-like"/>
    <property type="match status" value="1"/>
</dbReference>
<dbReference type="Pfam" id="PF01462">
    <property type="entry name" value="LRRNT"/>
    <property type="match status" value="1"/>
</dbReference>
<evidence type="ECO:0000313" key="13">
    <source>
        <dbReference type="RefSeq" id="XP_025738169.1"/>
    </source>
</evidence>
<comment type="subcellular location">
    <subcellularLocation>
        <location evidence="1">Secreted</location>
        <location evidence="1">Extracellular space</location>
        <location evidence="1">Extracellular matrix</location>
    </subcellularLocation>
</comment>
<keyword evidence="3" id="KW-0964">Secreted</keyword>
<feature type="domain" description="LRRNT" evidence="11">
    <location>
        <begin position="258"/>
        <end position="288"/>
    </location>
</feature>
<dbReference type="Gene3D" id="3.80.10.10">
    <property type="entry name" value="Ribonuclease Inhibitor"/>
    <property type="match status" value="1"/>
</dbReference>
<dbReference type="PROSITE" id="PS51450">
    <property type="entry name" value="LRR"/>
    <property type="match status" value="2"/>
</dbReference>
<evidence type="ECO:0000259" key="11">
    <source>
        <dbReference type="SMART" id="SM00013"/>
    </source>
</evidence>
<evidence type="ECO:0000256" key="5">
    <source>
        <dbReference type="ARBA" id="ARBA00022614"/>
    </source>
</evidence>
<keyword evidence="8" id="KW-1015">Disulfide bond</keyword>
<dbReference type="AlphaFoldDB" id="A0A3Q7PWK7"/>
<feature type="compositionally biased region" description="Acidic residues" evidence="10">
    <location>
        <begin position="219"/>
        <end position="228"/>
    </location>
</feature>
<accession>A0A3Q7PWK7</accession>
<organism evidence="12 13">
    <name type="scientific">Callorhinus ursinus</name>
    <name type="common">Northern fur seal</name>
    <dbReference type="NCBI Taxonomy" id="34884"/>
    <lineage>
        <taxon>Eukaryota</taxon>
        <taxon>Metazoa</taxon>
        <taxon>Chordata</taxon>
        <taxon>Craniata</taxon>
        <taxon>Vertebrata</taxon>
        <taxon>Euteleostomi</taxon>
        <taxon>Mammalia</taxon>
        <taxon>Eutheria</taxon>
        <taxon>Laurasiatheria</taxon>
        <taxon>Carnivora</taxon>
        <taxon>Caniformia</taxon>
        <taxon>Pinnipedia</taxon>
        <taxon>Otariidae</taxon>
        <taxon>Callorhinus</taxon>
    </lineage>
</organism>
<dbReference type="InterPro" id="IPR043547">
    <property type="entry name" value="Mimecan/Epiphycan/Opticin"/>
</dbReference>
<evidence type="ECO:0000256" key="7">
    <source>
        <dbReference type="ARBA" id="ARBA00022737"/>
    </source>
</evidence>
<evidence type="ECO:0000256" key="10">
    <source>
        <dbReference type="SAM" id="MobiDB-lite"/>
    </source>
</evidence>
<reference key="1">
    <citation type="submission" date="2019-01" db="UniProtKB">
        <authorList>
            <consortium name="RefSeq"/>
        </authorList>
    </citation>
    <scope>IDENTIFICATION</scope>
</reference>
<feature type="compositionally biased region" description="Basic and acidic residues" evidence="10">
    <location>
        <begin position="40"/>
        <end position="51"/>
    </location>
</feature>
<keyword evidence="5" id="KW-0433">Leucine-rich repeat</keyword>
<name>A0A3Q7PWK7_CALUR</name>
<dbReference type="GO" id="GO:0031012">
    <property type="term" value="C:extracellular matrix"/>
    <property type="evidence" value="ECO:0007669"/>
    <property type="project" value="TreeGrafter"/>
</dbReference>
<keyword evidence="9" id="KW-0325">Glycoprotein</keyword>
<dbReference type="Proteomes" id="UP000286641">
    <property type="component" value="Unplaced"/>
</dbReference>
<evidence type="ECO:0000256" key="1">
    <source>
        <dbReference type="ARBA" id="ARBA00004498"/>
    </source>
</evidence>
<dbReference type="PANTHER" id="PTHR46269:SF3">
    <property type="entry name" value="EPIPHYCAN"/>
    <property type="match status" value="1"/>
</dbReference>
<gene>
    <name evidence="13" type="primary">LOC112831927</name>
</gene>
<dbReference type="SMART" id="SM00013">
    <property type="entry name" value="LRRNT"/>
    <property type="match status" value="1"/>
</dbReference>
<dbReference type="Pfam" id="PF13855">
    <property type="entry name" value="LRR_8"/>
    <property type="match status" value="1"/>
</dbReference>
<reference evidence="13" key="2">
    <citation type="submission" date="2025-08" db="UniProtKB">
        <authorList>
            <consortium name="RefSeq"/>
        </authorList>
    </citation>
    <scope>IDENTIFICATION</scope>
    <source>
        <tissue evidence="13">Blood</tissue>
    </source>
</reference>
<keyword evidence="12" id="KW-1185">Reference proteome</keyword>
<evidence type="ECO:0000313" key="12">
    <source>
        <dbReference type="Proteomes" id="UP000286641"/>
    </source>
</evidence>